<dbReference type="OrthoDB" id="7341910at2"/>
<gene>
    <name evidence="2" type="ORF">AC244_20620</name>
</gene>
<evidence type="ECO:0008006" key="4">
    <source>
        <dbReference type="Google" id="ProtNLM"/>
    </source>
</evidence>
<accession>A0A0L8BPT0</accession>
<sequence>MLIALPAMVLAPILIVAMASNAETSPTEIDIAGVTAIVARGEASTIELTSNEALPYRASARSHRSGWFAPFYSSWFYSDCVTDSRMRVEVSTLYIDVAAPSWPELEDCKVELHANLKKGATVSIEQPAFQARLDGEFSAVVLKGKAADVSIEGHVGQARLDVDALRARLIYEKTQQSETVEISGKALDIHLGFDTASFIDYQVAATASWVDSSRTAIPGAKPQVRISGEMVRATIR</sequence>
<dbReference type="RefSeq" id="WP_053250679.1">
    <property type="nucleotide sequence ID" value="NZ_LGAP01000015.1"/>
</dbReference>
<dbReference type="AlphaFoldDB" id="A0A0L8BPT0"/>
<proteinExistence type="predicted"/>
<evidence type="ECO:0000313" key="3">
    <source>
        <dbReference type="Proteomes" id="UP000037425"/>
    </source>
</evidence>
<organism evidence="2 3">
    <name type="scientific">Ensifer adhaerens</name>
    <name type="common">Sinorhizobium morelense</name>
    <dbReference type="NCBI Taxonomy" id="106592"/>
    <lineage>
        <taxon>Bacteria</taxon>
        <taxon>Pseudomonadati</taxon>
        <taxon>Pseudomonadota</taxon>
        <taxon>Alphaproteobacteria</taxon>
        <taxon>Hyphomicrobiales</taxon>
        <taxon>Rhizobiaceae</taxon>
        <taxon>Sinorhizobium/Ensifer group</taxon>
        <taxon>Ensifer</taxon>
    </lineage>
</organism>
<feature type="signal peptide" evidence="1">
    <location>
        <begin position="1"/>
        <end position="22"/>
    </location>
</feature>
<comment type="caution">
    <text evidence="2">The sequence shown here is derived from an EMBL/GenBank/DDBJ whole genome shotgun (WGS) entry which is preliminary data.</text>
</comment>
<protein>
    <recommendedName>
        <fullName evidence="4">Auto-transporter adhesin head GIN domain-containing protein</fullName>
    </recommendedName>
</protein>
<dbReference type="EMBL" id="LGAP01000015">
    <property type="protein sequence ID" value="KOF16681.1"/>
    <property type="molecule type" value="Genomic_DNA"/>
</dbReference>
<feature type="chain" id="PRO_5005581273" description="Auto-transporter adhesin head GIN domain-containing protein" evidence="1">
    <location>
        <begin position="23"/>
        <end position="236"/>
    </location>
</feature>
<name>A0A0L8BPT0_ENSAD</name>
<dbReference type="PATRIC" id="fig|106592.7.peg.1957"/>
<evidence type="ECO:0000256" key="1">
    <source>
        <dbReference type="SAM" id="SignalP"/>
    </source>
</evidence>
<dbReference type="Proteomes" id="UP000037425">
    <property type="component" value="Unassembled WGS sequence"/>
</dbReference>
<evidence type="ECO:0000313" key="2">
    <source>
        <dbReference type="EMBL" id="KOF16681.1"/>
    </source>
</evidence>
<reference evidence="3" key="1">
    <citation type="submission" date="2015-07" db="EMBL/GenBank/DDBJ databases">
        <title>Whole genome sequence of an Ensifer adhaerens strain isolated from a cave pool in the Wind Cave National Park.</title>
        <authorList>
            <person name="Eng W.W.H."/>
            <person name="Gan H.M."/>
            <person name="Barton H.A."/>
            <person name="Savka M.A."/>
        </authorList>
    </citation>
    <scope>NUCLEOTIDE SEQUENCE [LARGE SCALE GENOMIC DNA]</scope>
    <source>
        <strain evidence="3">SD006</strain>
    </source>
</reference>
<keyword evidence="1" id="KW-0732">Signal</keyword>